<evidence type="ECO:0000256" key="1">
    <source>
        <dbReference type="ARBA" id="ARBA00022679"/>
    </source>
</evidence>
<keyword evidence="2" id="KW-0418">Kinase</keyword>
<dbReference type="PANTHER" id="PTHR10584:SF166">
    <property type="entry name" value="RIBOKINASE"/>
    <property type="match status" value="1"/>
</dbReference>
<gene>
    <name evidence="4" type="ORF">AYW79_08545</name>
</gene>
<dbReference type="InterPro" id="IPR036388">
    <property type="entry name" value="WH-like_DNA-bd_sf"/>
</dbReference>
<dbReference type="Proteomes" id="UP000077421">
    <property type="component" value="Unassembled WGS sequence"/>
</dbReference>
<dbReference type="InterPro" id="IPR036390">
    <property type="entry name" value="WH_DNA-bd_sf"/>
</dbReference>
<dbReference type="InterPro" id="IPR029056">
    <property type="entry name" value="Ribokinase-like"/>
</dbReference>
<keyword evidence="1" id="KW-0808">Transferase</keyword>
<dbReference type="InterPro" id="IPR002173">
    <property type="entry name" value="Carboh/pur_kinase_PfkB_CS"/>
</dbReference>
<evidence type="ECO:0000256" key="2">
    <source>
        <dbReference type="ARBA" id="ARBA00022777"/>
    </source>
</evidence>
<dbReference type="SUPFAM" id="SSF46785">
    <property type="entry name" value="Winged helix' DNA-binding domain"/>
    <property type="match status" value="1"/>
</dbReference>
<dbReference type="OrthoDB" id="9806249at2"/>
<name>A0A853KCE9_9BACL</name>
<evidence type="ECO:0000313" key="4">
    <source>
        <dbReference type="EMBL" id="OAG93829.1"/>
    </source>
</evidence>
<dbReference type="Pfam" id="PF00294">
    <property type="entry name" value="PfkB"/>
    <property type="match status" value="1"/>
</dbReference>
<dbReference type="GO" id="GO:0016301">
    <property type="term" value="F:kinase activity"/>
    <property type="evidence" value="ECO:0007669"/>
    <property type="project" value="UniProtKB-KW"/>
</dbReference>
<evidence type="ECO:0000313" key="5">
    <source>
        <dbReference type="Proteomes" id="UP000077421"/>
    </source>
</evidence>
<dbReference type="Pfam" id="PF13412">
    <property type="entry name" value="HTH_24"/>
    <property type="match status" value="1"/>
</dbReference>
<dbReference type="SUPFAM" id="SSF53613">
    <property type="entry name" value="Ribokinase-like"/>
    <property type="match status" value="1"/>
</dbReference>
<dbReference type="Gene3D" id="3.40.1190.20">
    <property type="match status" value="1"/>
</dbReference>
<dbReference type="AlphaFoldDB" id="A0A853KCE9"/>
<comment type="caution">
    <text evidence="4">The sequence shown here is derived from an EMBL/GenBank/DDBJ whole genome shotgun (WGS) entry which is preliminary data.</text>
</comment>
<dbReference type="PROSITE" id="PS00583">
    <property type="entry name" value="PFKB_KINASES_1"/>
    <property type="match status" value="1"/>
</dbReference>
<dbReference type="PANTHER" id="PTHR10584">
    <property type="entry name" value="SUGAR KINASE"/>
    <property type="match status" value="1"/>
</dbReference>
<dbReference type="RefSeq" id="WP_067564532.1">
    <property type="nucleotide sequence ID" value="NZ_LSUQ01000022.1"/>
</dbReference>
<evidence type="ECO:0000259" key="3">
    <source>
        <dbReference type="Pfam" id="PF00294"/>
    </source>
</evidence>
<sequence length="369" mass="39530">MAESGRSKKQEVLHCIRENPFISQRDLAERMNASRPAVAAYISALIKEGEILGRAYVLPQRGRILCIGGANVDRKIQAYEPIQLGTSNPSFVVESFGGVARNIAENMTRLGLPTSLVTMVGNDKEAEMILAHLEGLGTDVSQIIRSTAHRTGTYTAVLDVDGSMTVALADMEIYDDLTVEQLTPRSRVLQQATIAIVDTNLPAEALAFVITESARAGTLLIVAPVSSPKAKRLPRDLTGIHTLIANRDEMEAISGIPVDKEDSVRAACVALKDRGCRTVVATMGRDGVAWLDEAGTFGKIPAESIDVVDVTGAGDAFVAGFCFAMVSDASVKQACQFAARLSSLTLVTKETVSTEIDPREAQAWLSEIL</sequence>
<proteinExistence type="predicted"/>
<accession>A0A853KCE9</accession>
<feature type="domain" description="Carbohydrate kinase PfkB" evidence="3">
    <location>
        <begin position="63"/>
        <end position="352"/>
    </location>
</feature>
<organism evidence="4 5">
    <name type="scientific">Ferroacidibacillus organovorans</name>
    <dbReference type="NCBI Taxonomy" id="1765683"/>
    <lineage>
        <taxon>Bacteria</taxon>
        <taxon>Bacillati</taxon>
        <taxon>Bacillota</taxon>
        <taxon>Bacilli</taxon>
        <taxon>Bacillales</taxon>
        <taxon>Alicyclobacillaceae</taxon>
        <taxon>Ferroacidibacillus</taxon>
    </lineage>
</organism>
<reference evidence="4 5" key="1">
    <citation type="submission" date="2016-02" db="EMBL/GenBank/DDBJ databases">
        <title>Draft genome sequence of Acidibacillus ferrooxidans SLC66.</title>
        <authorList>
            <person name="Oliveira G."/>
            <person name="Nancucheo I."/>
            <person name="Dall'Agnol H."/>
            <person name="Johnson B."/>
            <person name="Oliveira R."/>
            <person name="Nunes G.L."/>
            <person name="Tzotzos G."/>
            <person name="Orellana S.C."/>
            <person name="Salim A.C."/>
            <person name="Araujo F.M."/>
        </authorList>
    </citation>
    <scope>NUCLEOTIDE SEQUENCE [LARGE SCALE GENOMIC DNA]</scope>
    <source>
        <strain evidence="4 5">SLC66</strain>
    </source>
</reference>
<dbReference type="CDD" id="cd01941">
    <property type="entry name" value="YeiC_kinase_like"/>
    <property type="match status" value="1"/>
</dbReference>
<dbReference type="Gene3D" id="1.10.10.10">
    <property type="entry name" value="Winged helix-like DNA-binding domain superfamily/Winged helix DNA-binding domain"/>
    <property type="match status" value="1"/>
</dbReference>
<dbReference type="EMBL" id="LSUQ01000022">
    <property type="protein sequence ID" value="OAG93829.1"/>
    <property type="molecule type" value="Genomic_DNA"/>
</dbReference>
<protein>
    <recommendedName>
        <fullName evidence="3">Carbohydrate kinase PfkB domain-containing protein</fullName>
    </recommendedName>
</protein>
<dbReference type="InterPro" id="IPR011611">
    <property type="entry name" value="PfkB_dom"/>
</dbReference>